<name>M1E6I0_9BACT</name>
<evidence type="ECO:0000313" key="3">
    <source>
        <dbReference type="EMBL" id="AEE14178.1"/>
    </source>
</evidence>
<dbReference type="HOGENOM" id="CLU_013325_4_1_9"/>
<keyword evidence="1" id="KW-0812">Transmembrane</keyword>
<feature type="transmembrane region" description="Helical" evidence="1">
    <location>
        <begin position="190"/>
        <end position="210"/>
    </location>
</feature>
<feature type="domain" description="THIF-type NAD/FAD binding fold" evidence="2">
    <location>
        <begin position="2"/>
        <end position="214"/>
    </location>
</feature>
<organism evidence="3 4">
    <name type="scientific">Thermodesulfobium narugense DSM 14796</name>
    <dbReference type="NCBI Taxonomy" id="747365"/>
    <lineage>
        <taxon>Bacteria</taxon>
        <taxon>Pseudomonadati</taxon>
        <taxon>Thermodesulfobiota</taxon>
        <taxon>Thermodesulfobiia</taxon>
        <taxon>Thermodesulfobiales</taxon>
        <taxon>Thermodesulfobiaceae</taxon>
        <taxon>Thermodesulfobium</taxon>
    </lineage>
</organism>
<dbReference type="Pfam" id="PF00899">
    <property type="entry name" value="ThiF"/>
    <property type="match status" value="1"/>
</dbReference>
<dbReference type="AlphaFoldDB" id="M1E6I0"/>
<dbReference type="PANTHER" id="PTHR43267">
    <property type="entry name" value="TRNA THREONYLCARBAMOYLADENOSINE DEHYDRATASE"/>
    <property type="match status" value="1"/>
</dbReference>
<dbReference type="PANTHER" id="PTHR43267:SF1">
    <property type="entry name" value="TRNA THREONYLCARBAMOYLADENOSINE DEHYDRATASE"/>
    <property type="match status" value="1"/>
</dbReference>
<dbReference type="InterPro" id="IPR045886">
    <property type="entry name" value="ThiF/MoeB/HesA"/>
</dbReference>
<evidence type="ECO:0000256" key="1">
    <source>
        <dbReference type="SAM" id="Phobius"/>
    </source>
</evidence>
<dbReference type="GO" id="GO:0061503">
    <property type="term" value="F:tRNA threonylcarbamoyladenosine dehydratase"/>
    <property type="evidence" value="ECO:0007669"/>
    <property type="project" value="TreeGrafter"/>
</dbReference>
<dbReference type="eggNOG" id="COG1179">
    <property type="taxonomic scope" value="Bacteria"/>
</dbReference>
<proteinExistence type="predicted"/>
<dbReference type="OrthoDB" id="9804150at2"/>
<dbReference type="Proteomes" id="UP000011765">
    <property type="component" value="Chromosome"/>
</dbReference>
<dbReference type="Gene3D" id="3.40.50.720">
    <property type="entry name" value="NAD(P)-binding Rossmann-like Domain"/>
    <property type="match status" value="1"/>
</dbReference>
<accession>M1E6I0</accession>
<reference evidence="3 4" key="1">
    <citation type="submission" date="2011-04" db="EMBL/GenBank/DDBJ databases">
        <title>The complete genome of Thermodesulfobium narugense DSM 14796.</title>
        <authorList>
            <consortium name="US DOE Joint Genome Institute (JGI-PGF)"/>
            <person name="Lucas S."/>
            <person name="Han J."/>
            <person name="Lapidus A."/>
            <person name="Bruce D."/>
            <person name="Goodwin L."/>
            <person name="Pitluck S."/>
            <person name="Peters L."/>
            <person name="Kyrpides N."/>
            <person name="Mavromatis K."/>
            <person name="Pagani I."/>
            <person name="Ivanova N."/>
            <person name="Ovchinnikova G."/>
            <person name="Zhang X."/>
            <person name="Saunders L."/>
            <person name="Detter J.C."/>
            <person name="Tapia R."/>
            <person name="Han C."/>
            <person name="Land M."/>
            <person name="Hauser L."/>
            <person name="Markowitz V."/>
            <person name="Cheng J.-F."/>
            <person name="Hugenholtz P."/>
            <person name="Woyke T."/>
            <person name="Wu D."/>
            <person name="Spring S."/>
            <person name="Schroeder M."/>
            <person name="Brambilla E."/>
            <person name="Klenk H.-P."/>
            <person name="Eisen J.A."/>
        </authorList>
    </citation>
    <scope>NUCLEOTIDE SEQUENCE [LARGE SCALE GENOMIC DNA]</scope>
    <source>
        <strain evidence="3 4">DSM 14796</strain>
    </source>
</reference>
<dbReference type="GO" id="GO:0008641">
    <property type="term" value="F:ubiquitin-like modifier activating enzyme activity"/>
    <property type="evidence" value="ECO:0007669"/>
    <property type="project" value="InterPro"/>
</dbReference>
<dbReference type="GO" id="GO:0061504">
    <property type="term" value="P:cyclic threonylcarbamoyladenosine biosynthetic process"/>
    <property type="evidence" value="ECO:0007669"/>
    <property type="project" value="TreeGrafter"/>
</dbReference>
<dbReference type="EMBL" id="CP002690">
    <property type="protein sequence ID" value="AEE14178.1"/>
    <property type="molecule type" value="Genomic_DNA"/>
</dbReference>
<dbReference type="STRING" id="747365.Thena_0538"/>
<protein>
    <submittedName>
        <fullName evidence="3">UBA/THIF-type NAD/FAD binding protein</fullName>
    </submittedName>
</protein>
<keyword evidence="4" id="KW-1185">Reference proteome</keyword>
<gene>
    <name evidence="3" type="ORF">Thena_0538</name>
</gene>
<evidence type="ECO:0000313" key="4">
    <source>
        <dbReference type="Proteomes" id="UP000011765"/>
    </source>
</evidence>
<dbReference type="KEGG" id="tnr:Thena_0538"/>
<evidence type="ECO:0000259" key="2">
    <source>
        <dbReference type="Pfam" id="PF00899"/>
    </source>
</evidence>
<sequence>MGEDCIEKIRKSRIVICGLGGVGGFVLEALARLGVGSFFLVDDDRFEITNLNRQILSNFNNIGKLKVEEAIDRLKLISDCDVLVSKNKVQDAILEIEKFEPNVIIDAIDDLEAKILLIGHFYKKSNIVVSAGAGNRIDPTMVTYADLSKTSNCSIARILRKRLKSFGIVSGIDVVFSKETPKKEFNNSNIVSSAVFVPMAFGALISYLTYRLICNSID</sequence>
<keyword evidence="1" id="KW-1133">Transmembrane helix</keyword>
<dbReference type="InterPro" id="IPR000594">
    <property type="entry name" value="ThiF_NAD_FAD-bd"/>
</dbReference>
<dbReference type="InterPro" id="IPR035985">
    <property type="entry name" value="Ubiquitin-activating_enz"/>
</dbReference>
<keyword evidence="1" id="KW-0472">Membrane</keyword>
<dbReference type="SUPFAM" id="SSF69572">
    <property type="entry name" value="Activating enzymes of the ubiquitin-like proteins"/>
    <property type="match status" value="1"/>
</dbReference>